<keyword evidence="1" id="KW-0812">Transmembrane</keyword>
<gene>
    <name evidence="2" type="ORF">UK23_16470</name>
</gene>
<dbReference type="EMBL" id="JYJG01000101">
    <property type="protein sequence ID" value="KJK48641.1"/>
    <property type="molecule type" value="Genomic_DNA"/>
</dbReference>
<evidence type="ECO:0000313" key="2">
    <source>
        <dbReference type="EMBL" id="KJK48641.1"/>
    </source>
</evidence>
<accession>A0A0F0H1C2</accession>
<dbReference type="RefSeq" id="WP_045312447.1">
    <property type="nucleotide sequence ID" value="NZ_JYJG01000101.1"/>
</dbReference>
<keyword evidence="1" id="KW-0472">Membrane</keyword>
<dbReference type="AlphaFoldDB" id="A0A0F0H1C2"/>
<evidence type="ECO:0000313" key="3">
    <source>
        <dbReference type="Proteomes" id="UP000033393"/>
    </source>
</evidence>
<dbReference type="PANTHER" id="PTHR40106:SF1">
    <property type="entry name" value="INNER MEMBRANE PROTEIN RCLC"/>
    <property type="match status" value="1"/>
</dbReference>
<dbReference type="Pfam" id="PF04224">
    <property type="entry name" value="DUF417"/>
    <property type="match status" value="1"/>
</dbReference>
<dbReference type="GO" id="GO:0005886">
    <property type="term" value="C:plasma membrane"/>
    <property type="evidence" value="ECO:0007669"/>
    <property type="project" value="TreeGrafter"/>
</dbReference>
<keyword evidence="1" id="KW-1133">Transmembrane helix</keyword>
<comment type="caution">
    <text evidence="2">The sequence shown here is derived from an EMBL/GenBank/DDBJ whole genome shotgun (WGS) entry which is preliminary data.</text>
</comment>
<dbReference type="InterPro" id="IPR016865">
    <property type="entry name" value="RclC"/>
</dbReference>
<dbReference type="PIRSF" id="PIRSF028065">
    <property type="entry name" value="UCP028065"/>
    <property type="match status" value="1"/>
</dbReference>
<dbReference type="PATRIC" id="fig|68170.10.peg.4179"/>
<proteinExistence type="predicted"/>
<keyword evidence="3" id="KW-1185">Reference proteome</keyword>
<sequence length="154" mass="16521">MFNENAGHQLSVAGQWFSRYALVVVLAWIGAGKFVKMEAHRLVMDSPLLSWIYDFLSPDTVAYALGTTEIIAAALIAVRPFWPRVSAVGSGVAIVLFLGTLSFLFTTTGVVQQLAGPLPVLSGNPGQFLLKDLVLLGVCVWTLGESLTAARATR</sequence>
<name>A0A0F0H1C2_LENAE</name>
<reference evidence="2 3" key="1">
    <citation type="submission" date="2015-02" db="EMBL/GenBank/DDBJ databases">
        <authorList>
            <person name="Ju K.-S."/>
            <person name="Doroghazi J.R."/>
            <person name="Metcalf W."/>
        </authorList>
    </citation>
    <scope>NUCLEOTIDE SEQUENCE [LARGE SCALE GENOMIC DNA]</scope>
    <source>
        <strain evidence="2 3">NRRL B-16140</strain>
    </source>
</reference>
<feature type="transmembrane region" description="Helical" evidence="1">
    <location>
        <begin position="125"/>
        <end position="144"/>
    </location>
</feature>
<dbReference type="Proteomes" id="UP000033393">
    <property type="component" value="Unassembled WGS sequence"/>
</dbReference>
<dbReference type="GO" id="GO:1901530">
    <property type="term" value="P:response to hypochlorite"/>
    <property type="evidence" value="ECO:0007669"/>
    <property type="project" value="TreeGrafter"/>
</dbReference>
<protein>
    <submittedName>
        <fullName evidence="2">Membrane protein</fullName>
    </submittedName>
</protein>
<feature type="transmembrane region" description="Helical" evidence="1">
    <location>
        <begin position="85"/>
        <end position="105"/>
    </location>
</feature>
<dbReference type="InterPro" id="IPR007339">
    <property type="entry name" value="RclC-like"/>
</dbReference>
<feature type="transmembrane region" description="Helical" evidence="1">
    <location>
        <begin position="60"/>
        <end position="78"/>
    </location>
</feature>
<dbReference type="PANTHER" id="PTHR40106">
    <property type="entry name" value="INNER MEMBRANE PROTEIN RCLC"/>
    <property type="match status" value="1"/>
</dbReference>
<feature type="transmembrane region" description="Helical" evidence="1">
    <location>
        <begin position="20"/>
        <end position="40"/>
    </location>
</feature>
<evidence type="ECO:0000256" key="1">
    <source>
        <dbReference type="SAM" id="Phobius"/>
    </source>
</evidence>
<organism evidence="2 3">
    <name type="scientific">Lentzea aerocolonigenes</name>
    <name type="common">Lechevalieria aerocolonigenes</name>
    <name type="synonym">Saccharothrix aerocolonigenes</name>
    <dbReference type="NCBI Taxonomy" id="68170"/>
    <lineage>
        <taxon>Bacteria</taxon>
        <taxon>Bacillati</taxon>
        <taxon>Actinomycetota</taxon>
        <taxon>Actinomycetes</taxon>
        <taxon>Pseudonocardiales</taxon>
        <taxon>Pseudonocardiaceae</taxon>
        <taxon>Lentzea</taxon>
    </lineage>
</organism>